<feature type="coiled-coil region" evidence="1">
    <location>
        <begin position="17"/>
        <end position="49"/>
    </location>
</feature>
<protein>
    <submittedName>
        <fullName evidence="3">Uncharacterized protein</fullName>
    </submittedName>
</protein>
<dbReference type="Proteomes" id="UP000703590">
    <property type="component" value="Unassembled WGS sequence"/>
</dbReference>
<name>A0ABS2WTN8_9BACT</name>
<keyword evidence="2" id="KW-0472">Membrane</keyword>
<feature type="transmembrane region" description="Helical" evidence="2">
    <location>
        <begin position="117"/>
        <end position="142"/>
    </location>
</feature>
<keyword evidence="1" id="KW-0175">Coiled coil</keyword>
<keyword evidence="2" id="KW-1133">Transmembrane helix</keyword>
<accession>A0ABS2WTN8</accession>
<reference evidence="3 4" key="3">
    <citation type="submission" date="2021-02" db="EMBL/GenBank/DDBJ databases">
        <authorList>
            <person name="Merkel A.Y."/>
        </authorList>
    </citation>
    <scope>NUCLEOTIDE SEQUENCE [LARGE SCALE GENOMIC DNA]</scope>
    <source>
        <strain evidence="3 4">T05b</strain>
    </source>
</reference>
<reference evidence="3 4" key="1">
    <citation type="submission" date="2021-02" db="EMBL/GenBank/DDBJ databases">
        <title>Sulfurospirillum tamanensis sp. nov.</title>
        <authorList>
            <person name="Frolova A."/>
            <person name="Merkel A."/>
            <person name="Slobodkin A."/>
        </authorList>
    </citation>
    <scope>NUCLEOTIDE SEQUENCE [LARGE SCALE GENOMIC DNA]</scope>
    <source>
        <strain evidence="3 4">T05b</strain>
    </source>
</reference>
<keyword evidence="2" id="KW-0812">Transmembrane</keyword>
<gene>
    <name evidence="3" type="ORF">JWV37_09490</name>
</gene>
<proteinExistence type="predicted"/>
<keyword evidence="4" id="KW-1185">Reference proteome</keyword>
<evidence type="ECO:0000313" key="4">
    <source>
        <dbReference type="Proteomes" id="UP000703590"/>
    </source>
</evidence>
<comment type="caution">
    <text evidence="3">The sequence shown here is derived from an EMBL/GenBank/DDBJ whole genome shotgun (WGS) entry which is preliminary data.</text>
</comment>
<dbReference type="EMBL" id="JAFHKK010000022">
    <property type="protein sequence ID" value="MBN2965012.1"/>
    <property type="molecule type" value="Genomic_DNA"/>
</dbReference>
<evidence type="ECO:0000313" key="3">
    <source>
        <dbReference type="EMBL" id="MBN2965012.1"/>
    </source>
</evidence>
<reference evidence="4" key="2">
    <citation type="submission" date="2021-02" db="EMBL/GenBank/DDBJ databases">
        <title>Sulfurospirillum tamanensis sp. nov.</title>
        <authorList>
            <person name="Merkel A.Y."/>
        </authorList>
    </citation>
    <scope>NUCLEOTIDE SEQUENCE [LARGE SCALE GENOMIC DNA]</scope>
    <source>
        <strain evidence="4">T05b</strain>
    </source>
</reference>
<evidence type="ECO:0000256" key="2">
    <source>
        <dbReference type="SAM" id="Phobius"/>
    </source>
</evidence>
<feature type="transmembrane region" description="Helical" evidence="2">
    <location>
        <begin position="87"/>
        <end position="105"/>
    </location>
</feature>
<dbReference type="RefSeq" id="WP_205459560.1">
    <property type="nucleotide sequence ID" value="NZ_JAFHKK010000022.1"/>
</dbReference>
<evidence type="ECO:0000256" key="1">
    <source>
        <dbReference type="SAM" id="Coils"/>
    </source>
</evidence>
<sequence length="252" mass="29584">MSGLFQFLTWVEVVGARNDMESNARESQLRAQAQERQRFEEKVKEQFRKLYETQSIYSIDPEVFDKIAADANSMYQMSKRRTPPEYAIFKPMMGLGVFWVLGYNIDAFKELLERPSFALKIFSLGGFVFLMFIGIGLVLGFFDSKEARKRFFANKEELVFSLKALHKEYGMLSLYGMRLKGEIDRHVKSLYLLLSQEDPVRAQNALKLIYEYCKMPKDTPVRMDYNFSLLGWVDEKIEQKYRELGPYINDNK</sequence>
<organism evidence="3 4">
    <name type="scientific">Sulfurospirillum tamanense</name>
    <dbReference type="NCBI Taxonomy" id="2813362"/>
    <lineage>
        <taxon>Bacteria</taxon>
        <taxon>Pseudomonadati</taxon>
        <taxon>Campylobacterota</taxon>
        <taxon>Epsilonproteobacteria</taxon>
        <taxon>Campylobacterales</taxon>
        <taxon>Sulfurospirillaceae</taxon>
        <taxon>Sulfurospirillum</taxon>
    </lineage>
</organism>